<dbReference type="InterPro" id="IPR051005">
    <property type="entry name" value="Pentraxin_domain"/>
</dbReference>
<dbReference type="EMBL" id="JABFDY010000024">
    <property type="protein sequence ID" value="KAF7689393.1"/>
    <property type="molecule type" value="Genomic_DNA"/>
</dbReference>
<comment type="similarity">
    <text evidence="7 9">Belongs to the pentraxin family.</text>
</comment>
<dbReference type="CDD" id="cd00152">
    <property type="entry name" value="PTX"/>
    <property type="match status" value="1"/>
</dbReference>
<name>A0A8T0ADE7_SILME</name>
<keyword evidence="12" id="KW-1185">Reference proteome</keyword>
<evidence type="ECO:0000256" key="8">
    <source>
        <dbReference type="PROSITE-ProRule" id="PRU01172"/>
    </source>
</evidence>
<keyword evidence="4 9" id="KW-0732">Signal</keyword>
<evidence type="ECO:0000256" key="3">
    <source>
        <dbReference type="ARBA" id="ARBA00022723"/>
    </source>
</evidence>
<sequence length="229" mass="25204">MKRLAIIFSLVLLTVAERQDLSGKMFTFPVASNTHHVFLNPDVNKIFFAVSVCLRAFSDIGRAQSIFSLSLPSTDNAFLIFKPKQGVYNLYVLGEAVEFIGLQDESNVWNSICATWDASTGLAQLWVNGNPSVRKGVKPGSSLTGIPKIILAQEQDNYGGGFDATQSFVGMLTDVHMWDSVLPPDEIAYYMYGGQFNPGNVLNWNSLEFIKNGYVVIESQKLSSKADSS</sequence>
<dbReference type="GO" id="GO:0046872">
    <property type="term" value="F:metal ion binding"/>
    <property type="evidence" value="ECO:0007669"/>
    <property type="project" value="UniProtKB-KW"/>
</dbReference>
<comment type="caution">
    <text evidence="8">Lacks conserved residue(s) required for the propagation of feature annotation.</text>
</comment>
<evidence type="ECO:0000256" key="4">
    <source>
        <dbReference type="ARBA" id="ARBA00022729"/>
    </source>
</evidence>
<feature type="signal peptide" evidence="9">
    <location>
        <begin position="1"/>
        <end position="16"/>
    </location>
</feature>
<feature type="domain" description="Pentraxin (PTX)" evidence="10">
    <location>
        <begin position="22"/>
        <end position="223"/>
    </location>
</feature>
<dbReference type="Pfam" id="PF00354">
    <property type="entry name" value="Pentaxin"/>
    <property type="match status" value="1"/>
</dbReference>
<evidence type="ECO:0000313" key="12">
    <source>
        <dbReference type="Proteomes" id="UP000606274"/>
    </source>
</evidence>
<keyword evidence="5 9" id="KW-0106">Calcium</keyword>
<keyword evidence="2" id="KW-0964">Secreted</keyword>
<comment type="subcellular location">
    <subcellularLocation>
        <location evidence="1 9">Secreted</location>
    </subcellularLocation>
</comment>
<accession>A0A8T0ADE7</accession>
<comment type="subunit">
    <text evidence="9">Homopentamer. Pentaxin (or pentraxin) have a discoid arrangement of 5 non-covalently bound subunits.</text>
</comment>
<dbReference type="Proteomes" id="UP000606274">
    <property type="component" value="Unassembled WGS sequence"/>
</dbReference>
<dbReference type="InterPro" id="IPR001759">
    <property type="entry name" value="PTX_dom"/>
</dbReference>
<keyword evidence="3 9" id="KW-0479">Metal-binding</keyword>
<evidence type="ECO:0000256" key="6">
    <source>
        <dbReference type="ARBA" id="ARBA00023157"/>
    </source>
</evidence>
<reference evidence="11" key="1">
    <citation type="submission" date="2020-08" db="EMBL/GenBank/DDBJ databases">
        <title>Chromosome-level assembly of Southern catfish (Silurus meridionalis) provides insights into visual adaptation to the nocturnal and benthic lifestyles.</title>
        <authorList>
            <person name="Zhang Y."/>
            <person name="Wang D."/>
            <person name="Peng Z."/>
        </authorList>
    </citation>
    <scope>NUCLEOTIDE SEQUENCE</scope>
    <source>
        <strain evidence="11">SWU-2019-XX</strain>
        <tissue evidence="11">Muscle</tissue>
    </source>
</reference>
<comment type="cofactor">
    <cofactor evidence="9">
        <name>Ca(2+)</name>
        <dbReference type="ChEBI" id="CHEBI:29108"/>
    </cofactor>
    <text evidence="9">Binds 2 calcium ions per subunit.</text>
</comment>
<evidence type="ECO:0000256" key="1">
    <source>
        <dbReference type="ARBA" id="ARBA00004613"/>
    </source>
</evidence>
<feature type="chain" id="PRO_5035959535" description="Pentraxin family member" evidence="9">
    <location>
        <begin position="17"/>
        <end position="229"/>
    </location>
</feature>
<dbReference type="PANTHER" id="PTHR45869:SF7">
    <property type="entry name" value="C-REACTIVE PROTEIN"/>
    <property type="match status" value="1"/>
</dbReference>
<proteinExistence type="inferred from homology"/>
<protein>
    <recommendedName>
        <fullName evidence="9">Pentraxin family member</fullName>
    </recommendedName>
</protein>
<comment type="caution">
    <text evidence="11">The sequence shown here is derived from an EMBL/GenBank/DDBJ whole genome shotgun (WGS) entry which is preliminary data.</text>
</comment>
<dbReference type="PRINTS" id="PR00895">
    <property type="entry name" value="PENTAXIN"/>
</dbReference>
<dbReference type="PROSITE" id="PS51828">
    <property type="entry name" value="PTX_2"/>
    <property type="match status" value="1"/>
</dbReference>
<dbReference type="SUPFAM" id="SSF49899">
    <property type="entry name" value="Concanavalin A-like lectins/glucanases"/>
    <property type="match status" value="1"/>
</dbReference>
<evidence type="ECO:0000256" key="9">
    <source>
        <dbReference type="RuleBase" id="RU362112"/>
    </source>
</evidence>
<evidence type="ECO:0000256" key="7">
    <source>
        <dbReference type="ARBA" id="ARBA00038102"/>
    </source>
</evidence>
<dbReference type="SMART" id="SM00159">
    <property type="entry name" value="PTX"/>
    <property type="match status" value="1"/>
</dbReference>
<dbReference type="Gene3D" id="2.60.120.200">
    <property type="match status" value="1"/>
</dbReference>
<dbReference type="FunFam" id="2.60.120.200:FF:000070">
    <property type="entry name" value="Serum amyloid P-component"/>
    <property type="match status" value="1"/>
</dbReference>
<dbReference type="InterPro" id="IPR013320">
    <property type="entry name" value="ConA-like_dom_sf"/>
</dbReference>
<organism evidence="11 12">
    <name type="scientific">Silurus meridionalis</name>
    <name type="common">Southern catfish</name>
    <name type="synonym">Silurus soldatovi meridionalis</name>
    <dbReference type="NCBI Taxonomy" id="175797"/>
    <lineage>
        <taxon>Eukaryota</taxon>
        <taxon>Metazoa</taxon>
        <taxon>Chordata</taxon>
        <taxon>Craniata</taxon>
        <taxon>Vertebrata</taxon>
        <taxon>Euteleostomi</taxon>
        <taxon>Actinopterygii</taxon>
        <taxon>Neopterygii</taxon>
        <taxon>Teleostei</taxon>
        <taxon>Ostariophysi</taxon>
        <taxon>Siluriformes</taxon>
        <taxon>Siluridae</taxon>
        <taxon>Silurus</taxon>
    </lineage>
</organism>
<dbReference type="OrthoDB" id="547680at2759"/>
<keyword evidence="6" id="KW-1015">Disulfide bond</keyword>
<dbReference type="GO" id="GO:0005576">
    <property type="term" value="C:extracellular region"/>
    <property type="evidence" value="ECO:0007669"/>
    <property type="project" value="UniProtKB-SubCell"/>
</dbReference>
<dbReference type="AlphaFoldDB" id="A0A8T0ADE7"/>
<evidence type="ECO:0000256" key="2">
    <source>
        <dbReference type="ARBA" id="ARBA00022525"/>
    </source>
</evidence>
<evidence type="ECO:0000256" key="5">
    <source>
        <dbReference type="ARBA" id="ARBA00022837"/>
    </source>
</evidence>
<gene>
    <name evidence="11" type="ORF">HF521_012746</name>
</gene>
<dbReference type="PANTHER" id="PTHR45869">
    <property type="entry name" value="C-REACTIVE PROTEIN-RELATED"/>
    <property type="match status" value="1"/>
</dbReference>
<evidence type="ECO:0000259" key="10">
    <source>
        <dbReference type="PROSITE" id="PS51828"/>
    </source>
</evidence>
<evidence type="ECO:0000313" key="11">
    <source>
        <dbReference type="EMBL" id="KAF7689393.1"/>
    </source>
</evidence>